<sequence>MAIEIGAVVIKSAFPKKPTRFIYAYVEMPYGYVRMS</sequence>
<proteinExistence type="predicted"/>
<organism evidence="1">
    <name type="scientific">bioreactor metagenome</name>
    <dbReference type="NCBI Taxonomy" id="1076179"/>
    <lineage>
        <taxon>unclassified sequences</taxon>
        <taxon>metagenomes</taxon>
        <taxon>ecological metagenomes</taxon>
    </lineage>
</organism>
<gene>
    <name evidence="1" type="ORF">SDC9_210729</name>
</gene>
<name>A0A645JHR7_9ZZZZ</name>
<accession>A0A645JHR7</accession>
<comment type="caution">
    <text evidence="1">The sequence shown here is derived from an EMBL/GenBank/DDBJ whole genome shotgun (WGS) entry which is preliminary data.</text>
</comment>
<dbReference type="AlphaFoldDB" id="A0A645JHR7"/>
<reference evidence="1" key="1">
    <citation type="submission" date="2019-08" db="EMBL/GenBank/DDBJ databases">
        <authorList>
            <person name="Kucharzyk K."/>
            <person name="Murdoch R.W."/>
            <person name="Higgins S."/>
            <person name="Loffler F."/>
        </authorList>
    </citation>
    <scope>NUCLEOTIDE SEQUENCE</scope>
</reference>
<protein>
    <submittedName>
        <fullName evidence="1">Uncharacterized protein</fullName>
    </submittedName>
</protein>
<evidence type="ECO:0000313" key="1">
    <source>
        <dbReference type="EMBL" id="MPN62976.1"/>
    </source>
</evidence>
<dbReference type="EMBL" id="VSSQ01141732">
    <property type="protein sequence ID" value="MPN62976.1"/>
    <property type="molecule type" value="Genomic_DNA"/>
</dbReference>